<dbReference type="AlphaFoldDB" id="A0A6A6RCC7"/>
<keyword evidence="1" id="KW-0479">Metal-binding</keyword>
<dbReference type="PROSITE" id="PS50089">
    <property type="entry name" value="ZF_RING_2"/>
    <property type="match status" value="1"/>
</dbReference>
<feature type="compositionally biased region" description="Basic and acidic residues" evidence="2">
    <location>
        <begin position="467"/>
        <end position="477"/>
    </location>
</feature>
<dbReference type="Proteomes" id="UP000799750">
    <property type="component" value="Unassembled WGS sequence"/>
</dbReference>
<evidence type="ECO:0000256" key="2">
    <source>
        <dbReference type="SAM" id="MobiDB-lite"/>
    </source>
</evidence>
<dbReference type="EMBL" id="MU004181">
    <property type="protein sequence ID" value="KAF2502114.1"/>
    <property type="molecule type" value="Genomic_DNA"/>
</dbReference>
<proteinExistence type="predicted"/>
<accession>A0A6A6RCC7</accession>
<dbReference type="SUPFAM" id="SSF57850">
    <property type="entry name" value="RING/U-box"/>
    <property type="match status" value="1"/>
</dbReference>
<evidence type="ECO:0000313" key="5">
    <source>
        <dbReference type="Proteomes" id="UP000799750"/>
    </source>
</evidence>
<protein>
    <recommendedName>
        <fullName evidence="3">RING-type domain-containing protein</fullName>
    </recommendedName>
</protein>
<feature type="region of interest" description="Disordered" evidence="2">
    <location>
        <begin position="503"/>
        <end position="552"/>
    </location>
</feature>
<organism evidence="4 5">
    <name type="scientific">Lophium mytilinum</name>
    <dbReference type="NCBI Taxonomy" id="390894"/>
    <lineage>
        <taxon>Eukaryota</taxon>
        <taxon>Fungi</taxon>
        <taxon>Dikarya</taxon>
        <taxon>Ascomycota</taxon>
        <taxon>Pezizomycotina</taxon>
        <taxon>Dothideomycetes</taxon>
        <taxon>Pleosporomycetidae</taxon>
        <taxon>Mytilinidiales</taxon>
        <taxon>Mytilinidiaceae</taxon>
        <taxon>Lophium</taxon>
    </lineage>
</organism>
<name>A0A6A6RCC7_9PEZI</name>
<dbReference type="Gene3D" id="3.30.40.10">
    <property type="entry name" value="Zinc/RING finger domain, C3HC4 (zinc finger)"/>
    <property type="match status" value="1"/>
</dbReference>
<keyword evidence="5" id="KW-1185">Reference proteome</keyword>
<reference evidence="4" key="1">
    <citation type="journal article" date="2020" name="Stud. Mycol.">
        <title>101 Dothideomycetes genomes: a test case for predicting lifestyles and emergence of pathogens.</title>
        <authorList>
            <person name="Haridas S."/>
            <person name="Albert R."/>
            <person name="Binder M."/>
            <person name="Bloem J."/>
            <person name="Labutti K."/>
            <person name="Salamov A."/>
            <person name="Andreopoulos B."/>
            <person name="Baker S."/>
            <person name="Barry K."/>
            <person name="Bills G."/>
            <person name="Bluhm B."/>
            <person name="Cannon C."/>
            <person name="Castanera R."/>
            <person name="Culley D."/>
            <person name="Daum C."/>
            <person name="Ezra D."/>
            <person name="Gonzalez J."/>
            <person name="Henrissat B."/>
            <person name="Kuo A."/>
            <person name="Liang C."/>
            <person name="Lipzen A."/>
            <person name="Lutzoni F."/>
            <person name="Magnuson J."/>
            <person name="Mondo S."/>
            <person name="Nolan M."/>
            <person name="Ohm R."/>
            <person name="Pangilinan J."/>
            <person name="Park H.-J."/>
            <person name="Ramirez L."/>
            <person name="Alfaro M."/>
            <person name="Sun H."/>
            <person name="Tritt A."/>
            <person name="Yoshinaga Y."/>
            <person name="Zwiers L.-H."/>
            <person name="Turgeon B."/>
            <person name="Goodwin S."/>
            <person name="Spatafora J."/>
            <person name="Crous P."/>
            <person name="Grigoriev I."/>
        </authorList>
    </citation>
    <scope>NUCLEOTIDE SEQUENCE</scope>
    <source>
        <strain evidence="4">CBS 269.34</strain>
    </source>
</reference>
<feature type="region of interest" description="Disordered" evidence="2">
    <location>
        <begin position="411"/>
        <end position="477"/>
    </location>
</feature>
<feature type="compositionally biased region" description="Basic and acidic residues" evidence="2">
    <location>
        <begin position="517"/>
        <end position="528"/>
    </location>
</feature>
<evidence type="ECO:0000259" key="3">
    <source>
        <dbReference type="PROSITE" id="PS50089"/>
    </source>
</evidence>
<feature type="compositionally biased region" description="Basic and acidic residues" evidence="2">
    <location>
        <begin position="17"/>
        <end position="28"/>
    </location>
</feature>
<dbReference type="InterPro" id="IPR001841">
    <property type="entry name" value="Znf_RING"/>
</dbReference>
<feature type="region of interest" description="Disordered" evidence="2">
    <location>
        <begin position="1"/>
        <end position="51"/>
    </location>
</feature>
<evidence type="ECO:0000313" key="4">
    <source>
        <dbReference type="EMBL" id="KAF2502114.1"/>
    </source>
</evidence>
<evidence type="ECO:0000256" key="1">
    <source>
        <dbReference type="PROSITE-ProRule" id="PRU00175"/>
    </source>
</evidence>
<feature type="compositionally biased region" description="Acidic residues" evidence="2">
    <location>
        <begin position="434"/>
        <end position="466"/>
    </location>
</feature>
<keyword evidence="1" id="KW-0862">Zinc</keyword>
<sequence length="552" mass="62841">MYDFPIAYNSNIASRPDPAEKMPEKEDQAVDAPINPSNDDANDGAATTSSLEDEDEGCLICLEDYEDDAHTEQIQTTCCKRKIGSRCLARWTNRKTICPHCRDHFTLSNVLRVRLSRQDFKTSDPRVAYARYEDLPNDVKADMEDSVRLKGPMEVRRIEHGTIQHSQWMGFAYESSDHEWYPDNFDGEHYRVSLVEPLEQYRTKDGQPADPQLQCLFLEAHYRVNTFRLDDGTVGHFLRNLNRDNFDQLEKVEMQRLDYGDEGRLDVAKLAVILAKAKSFRSIRIYSMAVDDYLCEDPDYNVSKDPAIDAFTTTLAVAALPLLAAKDKALWENLVQVPKDFIPPRLRKPGHIDQPEDPTSIPRRLKAKLVLVGSIFAGQELKIKPTDEILQSVVREAQELARLLQEKRHALDREKNSEEEVSFEGSEHRTSEEMSGDDAEEESSEEESSEDENSEDDTSDEEDENDDKFLAETLTDKDNEFLLEELDHFLELLRTLEAQATTRASIETPLAATEDSSTNHDDRKRAAEEAFNIDASHGGDDSATKRKKIGLD</sequence>
<dbReference type="OrthoDB" id="21204at2759"/>
<feature type="compositionally biased region" description="Basic and acidic residues" evidence="2">
    <location>
        <begin position="537"/>
        <end position="552"/>
    </location>
</feature>
<keyword evidence="1" id="KW-0863">Zinc-finger</keyword>
<feature type="domain" description="RING-type" evidence="3">
    <location>
        <begin position="58"/>
        <end position="102"/>
    </location>
</feature>
<feature type="compositionally biased region" description="Polar residues" evidence="2">
    <location>
        <begin position="35"/>
        <end position="50"/>
    </location>
</feature>
<gene>
    <name evidence="4" type="ORF">BU16DRAFT_532508</name>
</gene>
<dbReference type="GO" id="GO:0008270">
    <property type="term" value="F:zinc ion binding"/>
    <property type="evidence" value="ECO:0007669"/>
    <property type="project" value="UniProtKB-KW"/>
</dbReference>
<dbReference type="Pfam" id="PF13639">
    <property type="entry name" value="zf-RING_2"/>
    <property type="match status" value="1"/>
</dbReference>
<dbReference type="InterPro" id="IPR013083">
    <property type="entry name" value="Znf_RING/FYVE/PHD"/>
</dbReference>